<feature type="region of interest" description="Disordered" evidence="2">
    <location>
        <begin position="18"/>
        <end position="44"/>
    </location>
</feature>
<reference evidence="4 5" key="1">
    <citation type="journal article" date="2012" name="Appl. Environ. Microbiol.">
        <title>Short-read sequencing for genomic analysis of the brown rot fungus Fibroporia radiculosa.</title>
        <authorList>
            <person name="Tang J.D."/>
            <person name="Perkins A.D."/>
            <person name="Sonstegard T.S."/>
            <person name="Schroeder S.G."/>
            <person name="Burgess S.C."/>
            <person name="Diehl S.V."/>
        </authorList>
    </citation>
    <scope>NUCLEOTIDE SEQUENCE [LARGE SCALE GENOMIC DNA]</scope>
    <source>
        <strain evidence="4 5">TFFH 294</strain>
    </source>
</reference>
<dbReference type="RefSeq" id="XP_012179202.1">
    <property type="nucleotide sequence ID" value="XM_012323812.1"/>
</dbReference>
<dbReference type="HOGENOM" id="CLU_018582_0_0_1"/>
<dbReference type="PANTHER" id="PTHR31941:SF1">
    <property type="entry name" value="CYTOSKELETAL SIGNALING PROTEIN SLM1"/>
    <property type="match status" value="1"/>
</dbReference>
<feature type="compositionally biased region" description="Basic and acidic residues" evidence="2">
    <location>
        <begin position="690"/>
        <end position="700"/>
    </location>
</feature>
<feature type="compositionally biased region" description="Basic and acidic residues" evidence="2">
    <location>
        <begin position="710"/>
        <end position="742"/>
    </location>
</feature>
<feature type="region of interest" description="Disordered" evidence="2">
    <location>
        <begin position="627"/>
        <end position="762"/>
    </location>
</feature>
<dbReference type="Proteomes" id="UP000006352">
    <property type="component" value="Unassembled WGS sequence"/>
</dbReference>
<accession>J4H1J4</accession>
<dbReference type="PANTHER" id="PTHR31941">
    <property type="entry name" value="CYTOSKELETAL SIGNALING PROTEIN SLM1"/>
    <property type="match status" value="1"/>
</dbReference>
<evidence type="ECO:0000259" key="3">
    <source>
        <dbReference type="PROSITE" id="PS50003"/>
    </source>
</evidence>
<protein>
    <recommendedName>
        <fullName evidence="3">PH domain-containing protein</fullName>
    </recommendedName>
</protein>
<feature type="compositionally biased region" description="Polar residues" evidence="2">
    <location>
        <begin position="24"/>
        <end position="42"/>
    </location>
</feature>
<dbReference type="Gene3D" id="1.20.1270.60">
    <property type="entry name" value="Arfaptin homology (AH) domain/BAR domain"/>
    <property type="match status" value="1"/>
</dbReference>
<dbReference type="SUPFAM" id="SSF103657">
    <property type="entry name" value="BAR/IMD domain-like"/>
    <property type="match status" value="1"/>
</dbReference>
<dbReference type="InterPro" id="IPR001849">
    <property type="entry name" value="PH_domain"/>
</dbReference>
<dbReference type="InterPro" id="IPR027267">
    <property type="entry name" value="AH/BAR_dom_sf"/>
</dbReference>
<dbReference type="OrthoDB" id="5598057at2759"/>
<evidence type="ECO:0000313" key="5">
    <source>
        <dbReference type="Proteomes" id="UP000006352"/>
    </source>
</evidence>
<dbReference type="InterPro" id="IPR046868">
    <property type="entry name" value="BAR_4"/>
</dbReference>
<dbReference type="GeneID" id="24094830"/>
<proteinExistence type="predicted"/>
<dbReference type="InterPro" id="IPR046869">
    <property type="entry name" value="SLM1/RGC1-like_PH"/>
</dbReference>
<evidence type="ECO:0000313" key="4">
    <source>
        <dbReference type="EMBL" id="CCL99919.1"/>
    </source>
</evidence>
<keyword evidence="1" id="KW-0597">Phosphoprotein</keyword>
<feature type="domain" description="PH" evidence="3">
    <location>
        <begin position="481"/>
        <end position="607"/>
    </location>
</feature>
<evidence type="ECO:0000256" key="1">
    <source>
        <dbReference type="ARBA" id="ARBA00022553"/>
    </source>
</evidence>
<dbReference type="EMBL" id="HE796957">
    <property type="protein sequence ID" value="CCL99919.1"/>
    <property type="molecule type" value="Genomic_DNA"/>
</dbReference>
<gene>
    <name evidence="4" type="ORF">FIBRA_01944</name>
</gene>
<dbReference type="InterPro" id="IPR043453">
    <property type="entry name" value="Slm1_PH"/>
</dbReference>
<dbReference type="Pfam" id="PF20400">
    <property type="entry name" value="BAR_4"/>
    <property type="match status" value="1"/>
</dbReference>
<dbReference type="InParanoid" id="J4H1J4"/>
<feature type="compositionally biased region" description="Acidic residues" evidence="2">
    <location>
        <begin position="633"/>
        <end position="655"/>
    </location>
</feature>
<dbReference type="PROSITE" id="PS50003">
    <property type="entry name" value="PH_DOMAIN"/>
    <property type="match status" value="1"/>
</dbReference>
<sequence length="762" mass="84252">MARISPASRFQLAQALRPRRVPGAQQQRFASGTPGGNLNSAEAQKRAQDAMAIVQKRLGEAVEMGKKVLGPVGEKAGNMLGAYRQPLTYNFSVAREFLKQVYVAERLQPPTSMSTVTSAYSTLWSRASNPAYWRELVRSGDWAKVGIYAVEAYGIFKPLCFPHTHPFLSLVAAMNNDSVSISRATSVSRGSKHGSSVSRSQSLIKKSIAPHDLRPSDILIERFTAWKIIVKQLIAYFEGIADIENNVAREMTKLAGVVQVPFRSGNQFLGEGGLQDIYYGIRDKTRAIADQHANLGRTVDGSIVQHLQKLRVEIKAHIKNIQNDTGKLATAVAKERELSAKLIGDLGTDISILKNTPLSVTAKSDPYVANQSVSRQLLKQVHTENALQKSLLLTQSSSAVFEASLIQALQSAWATFAEWRTRMDNNLRDTWNTLERDMAALPPDREWIAFAAREDHLVDPETPLRDPQNINYPSKEDPSVIAVHTGLLERKKRYTRTYREGYYVLTPAGFLHEYSSSDPALADKPSYSLFLPMCTLGPPSSPSVKSHKFHIEERKDGTGTVRTGSLRGLTSSFTGRGAGGSGRAWTFRGRSHEDMMEWWNDVRMLCARYLVASEQMERSGPVAAAVRAAGYASEEEEEEEEGSSVEEEQEDEEVYEQAPEMGEGEEEEEGGPPGYPHKARDAEYGADGYTADKKPRRNGDENGILDEGADIARKPSRRQQDKAPEGRVPHAAPEEDHEHTDSEDIGDTHPGAPAESRFTEGL</sequence>
<evidence type="ECO:0000256" key="2">
    <source>
        <dbReference type="SAM" id="MobiDB-lite"/>
    </source>
</evidence>
<name>J4H1J4_9APHY</name>
<dbReference type="STRING" id="599839.J4H1J4"/>
<organism evidence="4 5">
    <name type="scientific">Fibroporia radiculosa</name>
    <dbReference type="NCBI Taxonomy" id="599839"/>
    <lineage>
        <taxon>Eukaryota</taxon>
        <taxon>Fungi</taxon>
        <taxon>Dikarya</taxon>
        <taxon>Basidiomycota</taxon>
        <taxon>Agaricomycotina</taxon>
        <taxon>Agaricomycetes</taxon>
        <taxon>Polyporales</taxon>
        <taxon>Fibroporiaceae</taxon>
        <taxon>Fibroporia</taxon>
    </lineage>
</organism>
<dbReference type="InterPro" id="IPR011993">
    <property type="entry name" value="PH-like_dom_sf"/>
</dbReference>
<dbReference type="AlphaFoldDB" id="J4H1J4"/>
<dbReference type="Gene3D" id="2.30.29.30">
    <property type="entry name" value="Pleckstrin-homology domain (PH domain)/Phosphotyrosine-binding domain (PTB)"/>
    <property type="match status" value="1"/>
</dbReference>
<dbReference type="CDD" id="cd13311">
    <property type="entry name" value="PH_Slm1"/>
    <property type="match status" value="1"/>
</dbReference>
<dbReference type="SUPFAM" id="SSF50729">
    <property type="entry name" value="PH domain-like"/>
    <property type="match status" value="1"/>
</dbReference>
<dbReference type="FunCoup" id="J4H1J4">
    <property type="interactions" value="28"/>
</dbReference>
<dbReference type="SMART" id="SM00233">
    <property type="entry name" value="PH"/>
    <property type="match status" value="1"/>
</dbReference>
<keyword evidence="5" id="KW-1185">Reference proteome</keyword>
<dbReference type="Pfam" id="PF20399">
    <property type="entry name" value="PH_20"/>
    <property type="match status" value="1"/>
</dbReference>